<keyword evidence="5" id="KW-0119">Carbohydrate metabolism</keyword>
<reference evidence="6" key="1">
    <citation type="submission" date="2019-11" db="EMBL/GenBank/DDBJ databases">
        <authorList>
            <person name="Feng L."/>
        </authorList>
    </citation>
    <scope>NUCLEOTIDE SEQUENCE</scope>
    <source>
        <strain evidence="6">CTertiumLFYP3</strain>
    </source>
</reference>
<dbReference type="PANTHER" id="PTHR30246">
    <property type="entry name" value="2-KETO-3-DEOXY-6-PHOSPHOGLUCONATE ALDOLASE"/>
    <property type="match status" value="1"/>
</dbReference>
<evidence type="ECO:0000313" key="6">
    <source>
        <dbReference type="EMBL" id="VYT81472.1"/>
    </source>
</evidence>
<gene>
    <name evidence="6" type="primary">dgoA</name>
    <name evidence="6" type="ORF">CTLFYP3_00744</name>
</gene>
<comment type="similarity">
    <text evidence="2">Belongs to the KHG/KDPG aldolase family.</text>
</comment>
<dbReference type="Pfam" id="PF01081">
    <property type="entry name" value="Aldolase"/>
    <property type="match status" value="1"/>
</dbReference>
<proteinExistence type="inferred from homology"/>
<dbReference type="Gene3D" id="3.20.20.70">
    <property type="entry name" value="Aldolase class I"/>
    <property type="match status" value="1"/>
</dbReference>
<comment type="pathway">
    <text evidence="1">Carbohydrate acid metabolism.</text>
</comment>
<dbReference type="InterPro" id="IPR000887">
    <property type="entry name" value="Aldlse_KDPG_KHG"/>
</dbReference>
<comment type="subunit">
    <text evidence="3">Homotrimer.</text>
</comment>
<dbReference type="AlphaFoldDB" id="A0A6N2ZY20"/>
<name>A0A6N2ZY20_9CLOT</name>
<evidence type="ECO:0000256" key="3">
    <source>
        <dbReference type="ARBA" id="ARBA00011233"/>
    </source>
</evidence>
<dbReference type="EMBL" id="CACRTO010000007">
    <property type="protein sequence ID" value="VYT81472.1"/>
    <property type="molecule type" value="Genomic_DNA"/>
</dbReference>
<keyword evidence="4 6" id="KW-0456">Lyase</keyword>
<organism evidence="6">
    <name type="scientific">Clostridium tertium</name>
    <dbReference type="NCBI Taxonomy" id="1559"/>
    <lineage>
        <taxon>Bacteria</taxon>
        <taxon>Bacillati</taxon>
        <taxon>Bacillota</taxon>
        <taxon>Clostridia</taxon>
        <taxon>Eubacteriales</taxon>
        <taxon>Clostridiaceae</taxon>
        <taxon>Clostridium</taxon>
    </lineage>
</organism>
<evidence type="ECO:0000256" key="5">
    <source>
        <dbReference type="ARBA" id="ARBA00023277"/>
    </source>
</evidence>
<accession>A0A6N2ZY20</accession>
<dbReference type="InterPro" id="IPR013785">
    <property type="entry name" value="Aldolase_TIM"/>
</dbReference>
<evidence type="ECO:0000256" key="4">
    <source>
        <dbReference type="ARBA" id="ARBA00023239"/>
    </source>
</evidence>
<dbReference type="GO" id="GO:0008674">
    <property type="term" value="F:2-dehydro-3-deoxy-6-phosphogalactonate aldolase activity"/>
    <property type="evidence" value="ECO:0007669"/>
    <property type="project" value="UniProtKB-EC"/>
</dbReference>
<dbReference type="SUPFAM" id="SSF51569">
    <property type="entry name" value="Aldolase"/>
    <property type="match status" value="1"/>
</dbReference>
<dbReference type="CDD" id="cd00452">
    <property type="entry name" value="KDPG_aldolase"/>
    <property type="match status" value="1"/>
</dbReference>
<sequence>MKDFSKVTVILRGYNYDETRTVMEALVQSNIRAVEITLNTEGALEIIEKISKEYGDRVSVGAGTVKNLDDAKKAIKAGATFILTPIVVEKEVIDECKKNNVVSVVGAMSPTEVWWCYENGADIVKVFPAKSCGTSYIKDIKAPLGNIPIMAVGGVSKDNAKEFIKNGADYLGIGSSLFNKEDIVNKDIESLVKTLKELEKEIE</sequence>
<dbReference type="PANTHER" id="PTHR30246:SF1">
    <property type="entry name" value="2-DEHYDRO-3-DEOXY-6-PHOSPHOGALACTONATE ALDOLASE-RELATED"/>
    <property type="match status" value="1"/>
</dbReference>
<evidence type="ECO:0000256" key="1">
    <source>
        <dbReference type="ARBA" id="ARBA00004761"/>
    </source>
</evidence>
<evidence type="ECO:0000256" key="2">
    <source>
        <dbReference type="ARBA" id="ARBA00006906"/>
    </source>
</evidence>
<protein>
    <submittedName>
        <fullName evidence="6">2-dehydro-3-deoxy-6-phosphogalactonate aldolase</fullName>
        <ecNumber evidence="6">4.1.2.21</ecNumber>
    </submittedName>
</protein>
<dbReference type="EC" id="4.1.2.21" evidence="6"/>